<gene>
    <name evidence="1" type="ORF">A359_08510</name>
</gene>
<dbReference type="KEGG" id="sect:A359_08510"/>
<dbReference type="HOGENOM" id="CLU_2587746_0_0_6"/>
<sequence>MPSHEIDELSRRSATSILSVDLASEAHVFGIYIYCLKPNKNALELFGTSRLFWAFVGRAHSDSMMCCFSRTRCSYYAIAN</sequence>
<dbReference type="Proteomes" id="UP000003936">
    <property type="component" value="Chromosome"/>
</dbReference>
<proteinExistence type="predicted"/>
<evidence type="ECO:0000313" key="1">
    <source>
        <dbReference type="EMBL" id="AFP85217.1"/>
    </source>
</evidence>
<evidence type="ECO:0000313" key="2">
    <source>
        <dbReference type="Proteomes" id="UP000003936"/>
    </source>
</evidence>
<name>J3TFW4_9ENTR</name>
<accession>J3TFW4</accession>
<dbReference type="AlphaFoldDB" id="J3TFW4"/>
<protein>
    <submittedName>
        <fullName evidence="1">Uncharacterized protein</fullName>
    </submittedName>
</protein>
<reference evidence="1 2" key="1">
    <citation type="journal article" date="2012" name="Mol. Biol. Evol.">
        <title>Genome reduction and co-evolution between the primary and secondary bacterial symbionts of psyllids.</title>
        <authorList>
            <person name="Sloan D.B."/>
            <person name="Moran N.A."/>
        </authorList>
    </citation>
    <scope>NUCLEOTIDE SEQUENCE [LARGE SCALE GENOMIC DNA]</scope>
    <source>
        <strain evidence="1">Ceuc_S</strain>
    </source>
</reference>
<keyword evidence="2" id="KW-1185">Reference proteome</keyword>
<dbReference type="EMBL" id="CP003546">
    <property type="protein sequence ID" value="AFP85217.1"/>
    <property type="molecule type" value="Genomic_DNA"/>
</dbReference>
<organism evidence="1 2">
    <name type="scientific">secondary endosymbiont of Ctenarytaina eucalypti</name>
    <dbReference type="NCBI Taxonomy" id="1199245"/>
    <lineage>
        <taxon>Bacteria</taxon>
        <taxon>Pseudomonadati</taxon>
        <taxon>Pseudomonadota</taxon>
        <taxon>Gammaproteobacteria</taxon>
        <taxon>Enterobacterales</taxon>
        <taxon>Enterobacteriaceae</taxon>
        <taxon>aphid secondary symbionts</taxon>
    </lineage>
</organism>